<evidence type="ECO:0000313" key="2">
    <source>
        <dbReference type="Proteomes" id="UP001303473"/>
    </source>
</evidence>
<proteinExistence type="predicted"/>
<dbReference type="AlphaFoldDB" id="A0AAN6N4A4"/>
<organism evidence="1 2">
    <name type="scientific">Diplogelasinospora grovesii</name>
    <dbReference type="NCBI Taxonomy" id="303347"/>
    <lineage>
        <taxon>Eukaryota</taxon>
        <taxon>Fungi</taxon>
        <taxon>Dikarya</taxon>
        <taxon>Ascomycota</taxon>
        <taxon>Pezizomycotina</taxon>
        <taxon>Sordariomycetes</taxon>
        <taxon>Sordariomycetidae</taxon>
        <taxon>Sordariales</taxon>
        <taxon>Diplogelasinosporaceae</taxon>
        <taxon>Diplogelasinospora</taxon>
    </lineage>
</organism>
<sequence length="176" mass="19083">MDTLLATQTCWILSSRAASTAAVIDGWLAGGSAGRDGALEKLAFLSTKLQGFRQHVDLLHECLVEIAPSFTMSGKLADIIPRHLGQSDVATTIMSEQLLKWARQPATPTQTINLATVAQCEELLVATSRVFIFITQLLAIHDVEDQCSRIDASEAQKLLARADAACQSVWTSKVIF</sequence>
<reference evidence="2" key="1">
    <citation type="journal article" date="2023" name="Mol. Phylogenet. Evol.">
        <title>Genome-scale phylogeny and comparative genomics of the fungal order Sordariales.</title>
        <authorList>
            <person name="Hensen N."/>
            <person name="Bonometti L."/>
            <person name="Westerberg I."/>
            <person name="Brannstrom I.O."/>
            <person name="Guillou S."/>
            <person name="Cros-Aarteil S."/>
            <person name="Calhoun S."/>
            <person name="Haridas S."/>
            <person name="Kuo A."/>
            <person name="Mondo S."/>
            <person name="Pangilinan J."/>
            <person name="Riley R."/>
            <person name="LaButti K."/>
            <person name="Andreopoulos B."/>
            <person name="Lipzen A."/>
            <person name="Chen C."/>
            <person name="Yan M."/>
            <person name="Daum C."/>
            <person name="Ng V."/>
            <person name="Clum A."/>
            <person name="Steindorff A."/>
            <person name="Ohm R.A."/>
            <person name="Martin F."/>
            <person name="Silar P."/>
            <person name="Natvig D.O."/>
            <person name="Lalanne C."/>
            <person name="Gautier V."/>
            <person name="Ament-Velasquez S.L."/>
            <person name="Kruys A."/>
            <person name="Hutchinson M.I."/>
            <person name="Powell A.J."/>
            <person name="Barry K."/>
            <person name="Miller A.N."/>
            <person name="Grigoriev I.V."/>
            <person name="Debuchy R."/>
            <person name="Gladieux P."/>
            <person name="Hiltunen Thoren M."/>
            <person name="Johannesson H."/>
        </authorList>
    </citation>
    <scope>NUCLEOTIDE SEQUENCE [LARGE SCALE GENOMIC DNA]</scope>
    <source>
        <strain evidence="2">CBS 340.73</strain>
    </source>
</reference>
<evidence type="ECO:0000313" key="1">
    <source>
        <dbReference type="EMBL" id="KAK3937523.1"/>
    </source>
</evidence>
<protein>
    <submittedName>
        <fullName evidence="1">Uncharacterized protein</fullName>
    </submittedName>
</protein>
<dbReference type="Proteomes" id="UP001303473">
    <property type="component" value="Unassembled WGS sequence"/>
</dbReference>
<keyword evidence="2" id="KW-1185">Reference proteome</keyword>
<name>A0AAN6N4A4_9PEZI</name>
<dbReference type="EMBL" id="MU853852">
    <property type="protein sequence ID" value="KAK3937523.1"/>
    <property type="molecule type" value="Genomic_DNA"/>
</dbReference>
<gene>
    <name evidence="1" type="ORF">QBC46DRAFT_392559</name>
</gene>
<accession>A0AAN6N4A4</accession>
<comment type="caution">
    <text evidence="1">The sequence shown here is derived from an EMBL/GenBank/DDBJ whole genome shotgun (WGS) entry which is preliminary data.</text>
</comment>